<protein>
    <submittedName>
        <fullName evidence="4">AcrR family transcriptional regulator</fullName>
    </submittedName>
</protein>
<dbReference type="PRINTS" id="PR00455">
    <property type="entry name" value="HTHTETR"/>
</dbReference>
<name>A0A846RZ03_9MICO</name>
<dbReference type="EMBL" id="JAATJN010000001">
    <property type="protein sequence ID" value="NJC56078.1"/>
    <property type="molecule type" value="Genomic_DNA"/>
</dbReference>
<dbReference type="Proteomes" id="UP000576792">
    <property type="component" value="Unassembled WGS sequence"/>
</dbReference>
<reference evidence="4 5" key="1">
    <citation type="submission" date="2020-03" db="EMBL/GenBank/DDBJ databases">
        <title>Sequencing the genomes of 1000 actinobacteria strains.</title>
        <authorList>
            <person name="Klenk H.-P."/>
        </authorList>
    </citation>
    <scope>NUCLEOTIDE SEQUENCE [LARGE SCALE GENOMIC DNA]</scope>
    <source>
        <strain evidence="4 5">DSM 18964</strain>
    </source>
</reference>
<dbReference type="AlphaFoldDB" id="A0A846RZ03"/>
<comment type="caution">
    <text evidence="4">The sequence shown here is derived from an EMBL/GenBank/DDBJ whole genome shotgun (WGS) entry which is preliminary data.</text>
</comment>
<accession>A0A846RZ03</accession>
<dbReference type="RefSeq" id="WP_167950005.1">
    <property type="nucleotide sequence ID" value="NZ_BAAAPQ010000026.1"/>
</dbReference>
<dbReference type="SUPFAM" id="SSF46689">
    <property type="entry name" value="Homeodomain-like"/>
    <property type="match status" value="1"/>
</dbReference>
<proteinExistence type="predicted"/>
<dbReference type="PROSITE" id="PS50977">
    <property type="entry name" value="HTH_TETR_2"/>
    <property type="match status" value="1"/>
</dbReference>
<evidence type="ECO:0000256" key="1">
    <source>
        <dbReference type="ARBA" id="ARBA00023125"/>
    </source>
</evidence>
<dbReference type="InterPro" id="IPR001647">
    <property type="entry name" value="HTH_TetR"/>
</dbReference>
<keyword evidence="5" id="KW-1185">Reference proteome</keyword>
<keyword evidence="1 2" id="KW-0238">DNA-binding</keyword>
<evidence type="ECO:0000313" key="5">
    <source>
        <dbReference type="Proteomes" id="UP000576792"/>
    </source>
</evidence>
<evidence type="ECO:0000313" key="4">
    <source>
        <dbReference type="EMBL" id="NJC56078.1"/>
    </source>
</evidence>
<gene>
    <name evidence="4" type="ORF">BKA07_001113</name>
</gene>
<dbReference type="GO" id="GO:0003677">
    <property type="term" value="F:DNA binding"/>
    <property type="evidence" value="ECO:0007669"/>
    <property type="project" value="UniProtKB-UniRule"/>
</dbReference>
<feature type="domain" description="HTH tetR-type" evidence="3">
    <location>
        <begin position="11"/>
        <end position="71"/>
    </location>
</feature>
<dbReference type="InterPro" id="IPR009057">
    <property type="entry name" value="Homeodomain-like_sf"/>
</dbReference>
<evidence type="ECO:0000259" key="3">
    <source>
        <dbReference type="PROSITE" id="PS50977"/>
    </source>
</evidence>
<feature type="DNA-binding region" description="H-T-H motif" evidence="2">
    <location>
        <begin position="34"/>
        <end position="53"/>
    </location>
</feature>
<evidence type="ECO:0000256" key="2">
    <source>
        <dbReference type="PROSITE-ProRule" id="PRU00335"/>
    </source>
</evidence>
<sequence>MNTDKLSARRLHTRSTLVEAGVSVFAVKGIDGASIEEICEAAGFTRGAFYSNFSSRDDLILATIEQRTSHDLDMLDASIERWRDRLNASHPEDIEGFLSEFVDETFSQKRATAAEVIAEHEIELYCLRTPGLYPRFAELSSFQVARIQSLIENALGFAEAISTIPLKDLIEALTAIHSQAALRAAAGKELHETVEIDSTQMVRILSRLLDFDR</sequence>
<dbReference type="InterPro" id="IPR050624">
    <property type="entry name" value="HTH-type_Tx_Regulator"/>
</dbReference>
<organism evidence="4 5">
    <name type="scientific">Brevibacterium marinum</name>
    <dbReference type="NCBI Taxonomy" id="418643"/>
    <lineage>
        <taxon>Bacteria</taxon>
        <taxon>Bacillati</taxon>
        <taxon>Actinomycetota</taxon>
        <taxon>Actinomycetes</taxon>
        <taxon>Micrococcales</taxon>
        <taxon>Brevibacteriaceae</taxon>
        <taxon>Brevibacterium</taxon>
    </lineage>
</organism>
<dbReference type="Pfam" id="PF00440">
    <property type="entry name" value="TetR_N"/>
    <property type="match status" value="1"/>
</dbReference>
<dbReference type="PANTHER" id="PTHR43479:SF11">
    <property type="entry name" value="ACREF_ENVCD OPERON REPRESSOR-RELATED"/>
    <property type="match status" value="1"/>
</dbReference>
<dbReference type="PANTHER" id="PTHR43479">
    <property type="entry name" value="ACREF/ENVCD OPERON REPRESSOR-RELATED"/>
    <property type="match status" value="1"/>
</dbReference>
<dbReference type="Gene3D" id="1.10.357.10">
    <property type="entry name" value="Tetracycline Repressor, domain 2"/>
    <property type="match status" value="1"/>
</dbReference>